<accession>A0A2T5JFM8</accession>
<name>A0A2T5JFM8_9SPHI</name>
<dbReference type="Proteomes" id="UP000244168">
    <property type="component" value="Unassembled WGS sequence"/>
</dbReference>
<dbReference type="EMBL" id="QAOQ01000001">
    <property type="protein sequence ID" value="PTR01215.1"/>
    <property type="molecule type" value="Genomic_DNA"/>
</dbReference>
<sequence length="79" mass="9406">MYIYRMKPYLLFALFIFLAPSAFARFVNQDYHNGAYYTLDGKKHTGLLAVYFNPPALFRGKDNHFYFKPDLTVMLKEKR</sequence>
<evidence type="ECO:0000313" key="3">
    <source>
        <dbReference type="Proteomes" id="UP000244168"/>
    </source>
</evidence>
<protein>
    <submittedName>
        <fullName evidence="2">Uncharacterized protein</fullName>
    </submittedName>
</protein>
<organism evidence="2 3">
    <name type="scientific">Mucilaginibacter yixingensis</name>
    <dbReference type="NCBI Taxonomy" id="1295612"/>
    <lineage>
        <taxon>Bacteria</taxon>
        <taxon>Pseudomonadati</taxon>
        <taxon>Bacteroidota</taxon>
        <taxon>Sphingobacteriia</taxon>
        <taxon>Sphingobacteriales</taxon>
        <taxon>Sphingobacteriaceae</taxon>
        <taxon>Mucilaginibacter</taxon>
    </lineage>
</organism>
<evidence type="ECO:0000256" key="1">
    <source>
        <dbReference type="SAM" id="SignalP"/>
    </source>
</evidence>
<proteinExistence type="predicted"/>
<gene>
    <name evidence="2" type="ORF">C8P68_101449</name>
</gene>
<keyword evidence="3" id="KW-1185">Reference proteome</keyword>
<evidence type="ECO:0000313" key="2">
    <source>
        <dbReference type="EMBL" id="PTR01215.1"/>
    </source>
</evidence>
<dbReference type="AlphaFoldDB" id="A0A2T5JFM8"/>
<reference evidence="2 3" key="1">
    <citation type="submission" date="2018-04" db="EMBL/GenBank/DDBJ databases">
        <title>Genomic Encyclopedia of Archaeal and Bacterial Type Strains, Phase II (KMG-II): from individual species to whole genera.</title>
        <authorList>
            <person name="Goeker M."/>
        </authorList>
    </citation>
    <scope>NUCLEOTIDE SEQUENCE [LARGE SCALE GENOMIC DNA]</scope>
    <source>
        <strain evidence="2 3">DSM 26809</strain>
    </source>
</reference>
<keyword evidence="1" id="KW-0732">Signal</keyword>
<feature type="chain" id="PRO_5015499306" evidence="1">
    <location>
        <begin position="25"/>
        <end position="79"/>
    </location>
</feature>
<feature type="signal peptide" evidence="1">
    <location>
        <begin position="1"/>
        <end position="24"/>
    </location>
</feature>
<comment type="caution">
    <text evidence="2">The sequence shown here is derived from an EMBL/GenBank/DDBJ whole genome shotgun (WGS) entry which is preliminary data.</text>
</comment>